<evidence type="ECO:0000256" key="1">
    <source>
        <dbReference type="ARBA" id="ARBA00022741"/>
    </source>
</evidence>
<keyword evidence="5" id="KW-0804">Transcription</keyword>
<dbReference type="GO" id="GO:0006355">
    <property type="term" value="P:regulation of DNA-templated transcription"/>
    <property type="evidence" value="ECO:0007669"/>
    <property type="project" value="InterPro"/>
</dbReference>
<dbReference type="AlphaFoldDB" id="A0A1M7YCW4"/>
<keyword evidence="8" id="KW-1185">Reference proteome</keyword>
<dbReference type="GO" id="GO:0005524">
    <property type="term" value="F:ATP binding"/>
    <property type="evidence" value="ECO:0007669"/>
    <property type="project" value="UniProtKB-KW"/>
</dbReference>
<protein>
    <submittedName>
        <fullName evidence="7">Anaerobic nitric oxide reductase transcription regulator</fullName>
    </submittedName>
</protein>
<evidence type="ECO:0000256" key="3">
    <source>
        <dbReference type="ARBA" id="ARBA00023015"/>
    </source>
</evidence>
<organism evidence="7 8">
    <name type="scientific">Desulfopila aestuarii DSM 18488</name>
    <dbReference type="NCBI Taxonomy" id="1121416"/>
    <lineage>
        <taxon>Bacteria</taxon>
        <taxon>Pseudomonadati</taxon>
        <taxon>Thermodesulfobacteriota</taxon>
        <taxon>Desulfobulbia</taxon>
        <taxon>Desulfobulbales</taxon>
        <taxon>Desulfocapsaceae</taxon>
        <taxon>Desulfopila</taxon>
    </lineage>
</organism>
<name>A0A1M7YCW4_9BACT</name>
<evidence type="ECO:0000256" key="4">
    <source>
        <dbReference type="ARBA" id="ARBA00023125"/>
    </source>
</evidence>
<evidence type="ECO:0000313" key="7">
    <source>
        <dbReference type="EMBL" id="SHO50431.1"/>
    </source>
</evidence>
<dbReference type="FunFam" id="3.40.50.300:FF:000006">
    <property type="entry name" value="DNA-binding transcriptional regulator NtrC"/>
    <property type="match status" value="1"/>
</dbReference>
<dbReference type="SMART" id="SM00382">
    <property type="entry name" value="AAA"/>
    <property type="match status" value="1"/>
</dbReference>
<dbReference type="InterPro" id="IPR025662">
    <property type="entry name" value="Sigma_54_int_dom_ATP-bd_1"/>
</dbReference>
<dbReference type="InterPro" id="IPR029016">
    <property type="entry name" value="GAF-like_dom_sf"/>
</dbReference>
<reference evidence="7 8" key="1">
    <citation type="submission" date="2016-12" db="EMBL/GenBank/DDBJ databases">
        <authorList>
            <person name="Song W.-J."/>
            <person name="Kurnit D.M."/>
        </authorList>
    </citation>
    <scope>NUCLEOTIDE SEQUENCE [LARGE SCALE GENOMIC DNA]</scope>
    <source>
        <strain evidence="7 8">DSM 18488</strain>
    </source>
</reference>
<dbReference type="InterPro" id="IPR002197">
    <property type="entry name" value="HTH_Fis"/>
</dbReference>
<dbReference type="InterPro" id="IPR025944">
    <property type="entry name" value="Sigma_54_int_dom_CS"/>
</dbReference>
<dbReference type="PROSITE" id="PS50045">
    <property type="entry name" value="SIGMA54_INTERACT_4"/>
    <property type="match status" value="1"/>
</dbReference>
<evidence type="ECO:0000313" key="8">
    <source>
        <dbReference type="Proteomes" id="UP000184603"/>
    </source>
</evidence>
<feature type="domain" description="Sigma-54 factor interaction" evidence="6">
    <location>
        <begin position="203"/>
        <end position="432"/>
    </location>
</feature>
<dbReference type="SMART" id="SM00065">
    <property type="entry name" value="GAF"/>
    <property type="match status" value="1"/>
</dbReference>
<dbReference type="Pfam" id="PF01590">
    <property type="entry name" value="GAF"/>
    <property type="match status" value="1"/>
</dbReference>
<dbReference type="InterPro" id="IPR002078">
    <property type="entry name" value="Sigma_54_int"/>
</dbReference>
<dbReference type="Proteomes" id="UP000184603">
    <property type="component" value="Unassembled WGS sequence"/>
</dbReference>
<dbReference type="Gene3D" id="1.10.10.60">
    <property type="entry name" value="Homeodomain-like"/>
    <property type="match status" value="1"/>
</dbReference>
<gene>
    <name evidence="7" type="ORF">SAMN02745220_03437</name>
</gene>
<dbReference type="InterPro" id="IPR058031">
    <property type="entry name" value="AAA_lid_NorR"/>
</dbReference>
<dbReference type="PANTHER" id="PTHR32071">
    <property type="entry name" value="TRANSCRIPTIONAL REGULATORY PROTEIN"/>
    <property type="match status" value="1"/>
</dbReference>
<dbReference type="PRINTS" id="PR01590">
    <property type="entry name" value="HTHFIS"/>
</dbReference>
<dbReference type="NCBIfam" id="NF003451">
    <property type="entry name" value="PRK05022.1"/>
    <property type="match status" value="1"/>
</dbReference>
<dbReference type="InterPro" id="IPR003593">
    <property type="entry name" value="AAA+_ATPase"/>
</dbReference>
<dbReference type="SUPFAM" id="SSF55781">
    <property type="entry name" value="GAF domain-like"/>
    <property type="match status" value="1"/>
</dbReference>
<dbReference type="SUPFAM" id="SSF46689">
    <property type="entry name" value="Homeodomain-like"/>
    <property type="match status" value="1"/>
</dbReference>
<dbReference type="Pfam" id="PF25601">
    <property type="entry name" value="AAA_lid_14"/>
    <property type="match status" value="1"/>
</dbReference>
<dbReference type="PANTHER" id="PTHR32071:SF35">
    <property type="entry name" value="ANAEROBIC NITRIC OXIDE REDUCTASE TRANSCRIPTION REGULATOR NORR"/>
    <property type="match status" value="1"/>
</dbReference>
<keyword evidence="1" id="KW-0547">Nucleotide-binding</keyword>
<dbReference type="EMBL" id="FRFE01000018">
    <property type="protein sequence ID" value="SHO50431.1"/>
    <property type="molecule type" value="Genomic_DNA"/>
</dbReference>
<evidence type="ECO:0000256" key="2">
    <source>
        <dbReference type="ARBA" id="ARBA00022840"/>
    </source>
</evidence>
<keyword evidence="3" id="KW-0805">Transcription regulation</keyword>
<dbReference type="Gene3D" id="3.40.50.300">
    <property type="entry name" value="P-loop containing nucleotide triphosphate hydrolases"/>
    <property type="match status" value="1"/>
</dbReference>
<dbReference type="Pfam" id="PF00158">
    <property type="entry name" value="Sigma54_activat"/>
    <property type="match status" value="1"/>
</dbReference>
<dbReference type="Gene3D" id="3.30.450.40">
    <property type="match status" value="1"/>
</dbReference>
<dbReference type="InterPro" id="IPR009057">
    <property type="entry name" value="Homeodomain-like_sf"/>
</dbReference>
<evidence type="ECO:0000256" key="5">
    <source>
        <dbReference type="ARBA" id="ARBA00023163"/>
    </source>
</evidence>
<keyword evidence="2" id="KW-0067">ATP-binding</keyword>
<dbReference type="SUPFAM" id="SSF52540">
    <property type="entry name" value="P-loop containing nucleoside triphosphate hydrolases"/>
    <property type="match status" value="1"/>
</dbReference>
<dbReference type="Gene3D" id="1.10.8.60">
    <property type="match status" value="1"/>
</dbReference>
<dbReference type="InterPro" id="IPR025943">
    <property type="entry name" value="Sigma_54_int_dom_ATP-bd_2"/>
</dbReference>
<dbReference type="GO" id="GO:0043565">
    <property type="term" value="F:sequence-specific DNA binding"/>
    <property type="evidence" value="ECO:0007669"/>
    <property type="project" value="InterPro"/>
</dbReference>
<evidence type="ECO:0000259" key="6">
    <source>
        <dbReference type="PROSITE" id="PS50045"/>
    </source>
</evidence>
<dbReference type="PROSITE" id="PS00676">
    <property type="entry name" value="SIGMA54_INTERACT_2"/>
    <property type="match status" value="1"/>
</dbReference>
<dbReference type="PROSITE" id="PS00675">
    <property type="entry name" value="SIGMA54_INTERACT_1"/>
    <property type="match status" value="1"/>
</dbReference>
<dbReference type="RefSeq" id="WP_234981204.1">
    <property type="nucleotide sequence ID" value="NZ_FRFE01000018.1"/>
</dbReference>
<accession>A0A1M7YCW4</accession>
<dbReference type="InterPro" id="IPR027417">
    <property type="entry name" value="P-loop_NTPase"/>
</dbReference>
<sequence>MNNNVVIFTTMKKLDTLTAIAGDLTAILSAEDRYQRLLDALHRAIPYDAATLLRVQEDTLIPLAAKGLTPDAMGRHYLRGEHPRLDIICGSSEPILFPEESSLPDPFDGMLISDPEALQHIHACLGCPLYINGKLVGVLTADSLDAHAFDHLPKQYIQTVASMVCAQMQMADLLKAVEEKAERQGQIASDLMQDVANQRGWEILGKSHVILEMKKEIELVAQSDFTILILGETGVGKELVARAIHRHSNRRDKAMLYLNCAALPESLAESELFGHVKGSFTGATSDRAGKFELADGGTLFLDEIGELSLEIQAKILRAIQEGEIQRIGSDKMIHADVRLLAATNRDLEAEVQAGKFRADLYHRLNVYPIHVPPLRERKEDIGILAGFFGERTRKRLGLNGIRITDGALQLLARYSWPGNVRELENILSRAVLKASRKTARGELVRILPEHLAGDLGSALYVNPAPTIEQPADSEPRRSFREEVQAFQIKLIQSALDRSNGNWAAAARDLDMHRSNLHHLATRLGIR</sequence>
<dbReference type="InterPro" id="IPR003018">
    <property type="entry name" value="GAF"/>
</dbReference>
<dbReference type="CDD" id="cd00009">
    <property type="entry name" value="AAA"/>
    <property type="match status" value="1"/>
</dbReference>
<proteinExistence type="predicted"/>
<keyword evidence="4" id="KW-0238">DNA-binding</keyword>
<dbReference type="PROSITE" id="PS00688">
    <property type="entry name" value="SIGMA54_INTERACT_3"/>
    <property type="match status" value="1"/>
</dbReference>
<dbReference type="STRING" id="1121416.SAMN02745220_03437"/>